<dbReference type="PROSITE" id="PS51257">
    <property type="entry name" value="PROKAR_LIPOPROTEIN"/>
    <property type="match status" value="1"/>
</dbReference>
<accession>A0A0J8GG42</accession>
<reference evidence="2 3" key="1">
    <citation type="journal article" date="2015" name="Genome Biol. Evol.">
        <title>Comparative Genomics of Listeria Sensu Lato: Genus-Wide Differences in Evolutionary Dynamics and the Progressive Gain of Complex, Potentially Pathogenicity-Related Traits through Lateral Gene Transfer.</title>
        <authorList>
            <person name="Chiara M."/>
            <person name="Caruso M."/>
            <person name="D'Erchia A.M."/>
            <person name="Manzari C."/>
            <person name="Fraccalvieri R."/>
            <person name="Goffredo E."/>
            <person name="Latorre L."/>
            <person name="Miccolupo A."/>
            <person name="Padalino I."/>
            <person name="Santagada G."/>
            <person name="Chiocco D."/>
            <person name="Pesole G."/>
            <person name="Horner D.S."/>
            <person name="Parisi A."/>
        </authorList>
    </citation>
    <scope>NUCLEOTIDE SEQUENCE [LARGE SCALE GENOMIC DNA]</scope>
    <source>
        <strain evidence="2 3">1991</strain>
    </source>
</reference>
<evidence type="ECO:0000313" key="2">
    <source>
        <dbReference type="EMBL" id="KMT59708.1"/>
    </source>
</evidence>
<keyword evidence="2" id="KW-0449">Lipoprotein</keyword>
<keyword evidence="1" id="KW-0732">Signal</keyword>
<protein>
    <submittedName>
        <fullName evidence="2">Lipoprotein</fullName>
    </submittedName>
</protein>
<name>A0A0J8GG42_9LIST</name>
<comment type="caution">
    <text evidence="2">The sequence shown here is derived from an EMBL/GenBank/DDBJ whole genome shotgun (WGS) entry which is preliminary data.</text>
</comment>
<sequence length="122" mass="12753">MRKIVPILMMSLLFLTACANNTAVAYLTIDGKLTDVSEAASKGQMEASGTLTWEGQAENDSSNVIFTLDSSTVIVNEAGKAVKSSDLEDGENFKAIFSNGAKLVAPAPGTVSVPATKIIVEN</sequence>
<gene>
    <name evidence="2" type="ORF">X560_1237</name>
</gene>
<feature type="chain" id="PRO_5038434055" evidence="1">
    <location>
        <begin position="20"/>
        <end position="122"/>
    </location>
</feature>
<organism evidence="2 3">
    <name type="scientific">Listeria fleischmannii 1991</name>
    <dbReference type="NCBI Taxonomy" id="1430899"/>
    <lineage>
        <taxon>Bacteria</taxon>
        <taxon>Bacillati</taxon>
        <taxon>Bacillota</taxon>
        <taxon>Bacilli</taxon>
        <taxon>Bacillales</taxon>
        <taxon>Listeriaceae</taxon>
        <taxon>Listeria</taxon>
    </lineage>
</organism>
<dbReference type="PATRIC" id="fig|1430899.3.peg.1434"/>
<dbReference type="OrthoDB" id="9924315at2"/>
<dbReference type="RefSeq" id="WP_007476058.1">
    <property type="nucleotide sequence ID" value="NZ_KQ130615.1"/>
</dbReference>
<keyword evidence="3" id="KW-1185">Reference proteome</keyword>
<dbReference type="Proteomes" id="UP000052258">
    <property type="component" value="Unassembled WGS sequence"/>
</dbReference>
<proteinExistence type="predicted"/>
<evidence type="ECO:0000256" key="1">
    <source>
        <dbReference type="SAM" id="SignalP"/>
    </source>
</evidence>
<dbReference type="AlphaFoldDB" id="A0A0J8GG42"/>
<evidence type="ECO:0000313" key="3">
    <source>
        <dbReference type="Proteomes" id="UP000052258"/>
    </source>
</evidence>
<dbReference type="EMBL" id="AZHO01000014">
    <property type="protein sequence ID" value="KMT59708.1"/>
    <property type="molecule type" value="Genomic_DNA"/>
</dbReference>
<feature type="signal peptide" evidence="1">
    <location>
        <begin position="1"/>
        <end position="19"/>
    </location>
</feature>